<name>A0A151Y586_9GAMM</name>
<dbReference type="EC" id="5.1.3.2" evidence="5"/>
<keyword evidence="7" id="KW-0520">NAD</keyword>
<dbReference type="RefSeq" id="WP_067666495.1">
    <property type="nucleotide sequence ID" value="NZ_CBCSIK010000008.1"/>
</dbReference>
<evidence type="ECO:0000256" key="4">
    <source>
        <dbReference type="ARBA" id="ARBA00007637"/>
    </source>
</evidence>
<dbReference type="GO" id="GO:0006012">
    <property type="term" value="P:galactose metabolic process"/>
    <property type="evidence" value="ECO:0007669"/>
    <property type="project" value="UniProtKB-KW"/>
</dbReference>
<dbReference type="EMBL" id="LUAW01000011">
    <property type="protein sequence ID" value="KYQ73195.1"/>
    <property type="molecule type" value="Genomic_DNA"/>
</dbReference>
<evidence type="ECO:0000256" key="3">
    <source>
        <dbReference type="ARBA" id="ARBA00004947"/>
    </source>
</evidence>
<gene>
    <name evidence="13" type="ORF">AZH43_07145</name>
</gene>
<keyword evidence="8" id="KW-0119">Carbohydrate metabolism</keyword>
<dbReference type="GO" id="GO:0003978">
    <property type="term" value="F:UDP-glucose 4-epimerase activity"/>
    <property type="evidence" value="ECO:0007669"/>
    <property type="project" value="UniProtKB-EC"/>
</dbReference>
<dbReference type="InterPro" id="IPR036291">
    <property type="entry name" value="NAD(P)-bd_dom_sf"/>
</dbReference>
<evidence type="ECO:0000256" key="1">
    <source>
        <dbReference type="ARBA" id="ARBA00000083"/>
    </source>
</evidence>
<evidence type="ECO:0000256" key="9">
    <source>
        <dbReference type="ARBA" id="ARBA00023235"/>
    </source>
</evidence>
<evidence type="ECO:0000313" key="14">
    <source>
        <dbReference type="Proteomes" id="UP000076276"/>
    </source>
</evidence>
<proteinExistence type="inferred from homology"/>
<protein>
    <recommendedName>
        <fullName evidence="6">UDP-glucose 4-epimerase</fullName>
        <ecNumber evidence="5">5.1.3.2</ecNumber>
    </recommendedName>
    <alternativeName>
        <fullName evidence="11">Galactowaldenase</fullName>
    </alternativeName>
    <alternativeName>
        <fullName evidence="10">UDP-galactose 4-epimerase</fullName>
    </alternativeName>
</protein>
<comment type="cofactor">
    <cofactor evidence="2">
        <name>NAD(+)</name>
        <dbReference type="ChEBI" id="CHEBI:57540"/>
    </cofactor>
</comment>
<evidence type="ECO:0000256" key="2">
    <source>
        <dbReference type="ARBA" id="ARBA00001911"/>
    </source>
</evidence>
<comment type="pathway">
    <text evidence="3">Carbohydrate metabolism; galactose metabolism.</text>
</comment>
<dbReference type="PANTHER" id="PTHR43725">
    <property type="entry name" value="UDP-GLUCOSE 4-EPIMERASE"/>
    <property type="match status" value="1"/>
</dbReference>
<dbReference type="OrthoDB" id="9803010at2"/>
<comment type="caution">
    <text evidence="13">The sequence shown here is derived from an EMBL/GenBank/DDBJ whole genome shotgun (WGS) entry which is preliminary data.</text>
</comment>
<dbReference type="InterPro" id="IPR001509">
    <property type="entry name" value="Epimerase_deHydtase"/>
</dbReference>
<evidence type="ECO:0000313" key="13">
    <source>
        <dbReference type="EMBL" id="KYQ73195.1"/>
    </source>
</evidence>
<dbReference type="AlphaFoldDB" id="A0A151Y586"/>
<evidence type="ECO:0000256" key="6">
    <source>
        <dbReference type="ARBA" id="ARBA00018569"/>
    </source>
</evidence>
<dbReference type="GO" id="GO:0005829">
    <property type="term" value="C:cytosol"/>
    <property type="evidence" value="ECO:0007669"/>
    <property type="project" value="TreeGrafter"/>
</dbReference>
<evidence type="ECO:0000256" key="11">
    <source>
        <dbReference type="ARBA" id="ARBA00033067"/>
    </source>
</evidence>
<keyword evidence="14" id="KW-1185">Reference proteome</keyword>
<feature type="domain" description="NAD-dependent epimerase/dehydratase" evidence="12">
    <location>
        <begin position="2"/>
        <end position="261"/>
    </location>
</feature>
<evidence type="ECO:0000256" key="8">
    <source>
        <dbReference type="ARBA" id="ARBA00023144"/>
    </source>
</evidence>
<accession>A0A151Y586</accession>
<dbReference type="Proteomes" id="UP000076276">
    <property type="component" value="Unassembled WGS sequence"/>
</dbReference>
<sequence>MILVTGGLGFIGSHIALSLLAQGQEVIIVDNLSNANLQILERLEYISGMYVPFVKIDIRNTPALNKVFEQYSISAVVHTAGFKSLEESVLKPLEYYNDNVSCIMSLMRAMQRTGVRTLVHLSSLAVYGKSSTALMEDMPFNYAYPNPYVKSQQMVEEIIRDTALTDNEWKIAILRLSNIAGAFEHGVLGEFIAPLPKNIVPLAMQVGAMQREFIELRQQANTTDKTAERSFLHVLDCCKAVSLALNWLSTQEHSCEAFNIAGELVSIKQLLDKISEVTQTPIKTIESHYYPNVEFDQLGSSSDKAKELLKWMPEHSLRKTLEDEWRFYQLTLRGQ</sequence>
<evidence type="ECO:0000259" key="12">
    <source>
        <dbReference type="Pfam" id="PF01370"/>
    </source>
</evidence>
<dbReference type="PANTHER" id="PTHR43725:SF47">
    <property type="entry name" value="UDP-GLUCOSE 4-EPIMERASE"/>
    <property type="match status" value="1"/>
</dbReference>
<dbReference type="Pfam" id="PF01370">
    <property type="entry name" value="Epimerase"/>
    <property type="match status" value="1"/>
</dbReference>
<comment type="similarity">
    <text evidence="4">Belongs to the NAD(P)-dependent epimerase/dehydratase family.</text>
</comment>
<dbReference type="Gene3D" id="3.90.25.10">
    <property type="entry name" value="UDP-galactose 4-epimerase, domain 1"/>
    <property type="match status" value="1"/>
</dbReference>
<evidence type="ECO:0000256" key="5">
    <source>
        <dbReference type="ARBA" id="ARBA00013189"/>
    </source>
</evidence>
<evidence type="ECO:0000256" key="10">
    <source>
        <dbReference type="ARBA" id="ARBA00031367"/>
    </source>
</evidence>
<dbReference type="STRING" id="1806892.AZH43_07145"/>
<organism evidence="13 14">
    <name type="scientific">Acinetobacter pragensis</name>
    <dbReference type="NCBI Taxonomy" id="1806892"/>
    <lineage>
        <taxon>Bacteria</taxon>
        <taxon>Pseudomonadati</taxon>
        <taxon>Pseudomonadota</taxon>
        <taxon>Gammaproteobacteria</taxon>
        <taxon>Moraxellales</taxon>
        <taxon>Moraxellaceae</taxon>
        <taxon>Acinetobacter</taxon>
    </lineage>
</organism>
<keyword evidence="8" id="KW-0299">Galactose metabolism</keyword>
<dbReference type="Gene3D" id="3.40.50.720">
    <property type="entry name" value="NAD(P)-binding Rossmann-like Domain"/>
    <property type="match status" value="1"/>
</dbReference>
<reference evidence="13 14" key="1">
    <citation type="submission" date="2016-03" db="EMBL/GenBank/DDBJ databases">
        <title>Acinetobacter genomospecies 28 strain ANC 4149.</title>
        <authorList>
            <person name="Radolfova-Krizova L."/>
            <person name="Nemec A."/>
        </authorList>
    </citation>
    <scope>NUCLEOTIDE SEQUENCE [LARGE SCALE GENOMIC DNA]</scope>
    <source>
        <strain evidence="13 14">ANC 4149</strain>
    </source>
</reference>
<comment type="catalytic activity">
    <reaction evidence="1">
        <text>UDP-alpha-D-glucose = UDP-alpha-D-galactose</text>
        <dbReference type="Rhea" id="RHEA:22168"/>
        <dbReference type="ChEBI" id="CHEBI:58885"/>
        <dbReference type="ChEBI" id="CHEBI:66914"/>
        <dbReference type="EC" id="5.1.3.2"/>
    </reaction>
</comment>
<dbReference type="SUPFAM" id="SSF51735">
    <property type="entry name" value="NAD(P)-binding Rossmann-fold domains"/>
    <property type="match status" value="1"/>
</dbReference>
<keyword evidence="9" id="KW-0413">Isomerase</keyword>
<evidence type="ECO:0000256" key="7">
    <source>
        <dbReference type="ARBA" id="ARBA00023027"/>
    </source>
</evidence>